<dbReference type="Gene3D" id="2.70.20.10">
    <property type="entry name" value="Topoisomerase I, domain 3"/>
    <property type="match status" value="1"/>
</dbReference>
<dbReference type="GO" id="GO:0003917">
    <property type="term" value="F:DNA topoisomerase type I (single strand cut, ATP-independent) activity"/>
    <property type="evidence" value="ECO:0007669"/>
    <property type="project" value="UniProtKB-EC"/>
</dbReference>
<dbReference type="PRINTS" id="PR00417">
    <property type="entry name" value="PRTPISMRASEI"/>
</dbReference>
<dbReference type="InterPro" id="IPR003601">
    <property type="entry name" value="Topo_IA_2"/>
</dbReference>
<dbReference type="CDD" id="cd03363">
    <property type="entry name" value="TOPRIM_TopoIA_TopoI"/>
    <property type="match status" value="1"/>
</dbReference>
<evidence type="ECO:0000259" key="12">
    <source>
        <dbReference type="PROSITE" id="PS50880"/>
    </source>
</evidence>
<evidence type="ECO:0000256" key="9">
    <source>
        <dbReference type="ARBA" id="ARBA00023235"/>
    </source>
</evidence>
<feature type="region of interest" description="Interaction with DNA" evidence="10">
    <location>
        <begin position="166"/>
        <end position="171"/>
    </location>
</feature>
<evidence type="ECO:0000256" key="8">
    <source>
        <dbReference type="ARBA" id="ARBA00023125"/>
    </source>
</evidence>
<dbReference type="SMART" id="SM00493">
    <property type="entry name" value="TOPRIM"/>
    <property type="match status" value="1"/>
</dbReference>
<keyword evidence="9 10" id="KW-0413">Isomerase</keyword>
<feature type="region of interest" description="Disordered" evidence="11">
    <location>
        <begin position="860"/>
        <end position="939"/>
    </location>
</feature>
<dbReference type="InterPro" id="IPR028612">
    <property type="entry name" value="Topoisom_1_IA"/>
</dbReference>
<feature type="region of interest" description="Disordered" evidence="11">
    <location>
        <begin position="688"/>
        <end position="707"/>
    </location>
</feature>
<dbReference type="Pfam" id="PF01751">
    <property type="entry name" value="Toprim"/>
    <property type="match status" value="1"/>
</dbReference>
<dbReference type="PROSITE" id="PS50880">
    <property type="entry name" value="TOPRIM"/>
    <property type="match status" value="1"/>
</dbReference>
<feature type="site" description="Interaction with DNA" evidence="10">
    <location>
        <position position="146"/>
    </location>
</feature>
<dbReference type="SMART" id="SM00437">
    <property type="entry name" value="TOP1Ac"/>
    <property type="match status" value="1"/>
</dbReference>
<evidence type="ECO:0000256" key="1">
    <source>
        <dbReference type="ARBA" id="ARBA00000213"/>
    </source>
</evidence>
<evidence type="ECO:0000256" key="7">
    <source>
        <dbReference type="ARBA" id="ARBA00023029"/>
    </source>
</evidence>
<dbReference type="InterPro" id="IPR000380">
    <property type="entry name" value="Topo_IA"/>
</dbReference>
<dbReference type="EC" id="5.6.2.1" evidence="10"/>
<dbReference type="PANTHER" id="PTHR42785">
    <property type="entry name" value="DNA TOPOISOMERASE, TYPE IA, CORE"/>
    <property type="match status" value="1"/>
</dbReference>
<name>A0ABS7EXM7_9PROT</name>
<feature type="compositionally biased region" description="Low complexity" evidence="11">
    <location>
        <begin position="860"/>
        <end position="891"/>
    </location>
</feature>
<comment type="catalytic activity">
    <reaction evidence="1 10">
        <text>ATP-independent breakage of single-stranded DNA, followed by passage and rejoining.</text>
        <dbReference type="EC" id="5.6.2.1"/>
    </reaction>
</comment>
<dbReference type="Pfam" id="PF01396">
    <property type="entry name" value="Zn_ribbon_Top1"/>
    <property type="match status" value="1"/>
</dbReference>
<proteinExistence type="inferred from homology"/>
<protein>
    <recommendedName>
        <fullName evidence="10">DNA topoisomerase 1</fullName>
        <ecNumber evidence="10">5.6.2.1</ecNumber>
    </recommendedName>
    <alternativeName>
        <fullName evidence="10">DNA topoisomerase I</fullName>
    </alternativeName>
</protein>
<dbReference type="SUPFAM" id="SSF56712">
    <property type="entry name" value="Prokaryotic type I DNA topoisomerase"/>
    <property type="match status" value="1"/>
</dbReference>
<feature type="compositionally biased region" description="Low complexity" evidence="11">
    <location>
        <begin position="903"/>
        <end position="926"/>
    </location>
</feature>
<evidence type="ECO:0000256" key="4">
    <source>
        <dbReference type="ARBA" id="ARBA00022771"/>
    </source>
</evidence>
<dbReference type="InterPro" id="IPR034149">
    <property type="entry name" value="TOPRIM_TopoI"/>
</dbReference>
<dbReference type="InterPro" id="IPR005733">
    <property type="entry name" value="TopoI_bac-type"/>
</dbReference>
<comment type="function">
    <text evidence="10">Releases the supercoiling and torsional tension of DNA, which is introduced during the DNA replication and transcription, by transiently cleaving and rejoining one strand of the DNA duplex. Introduces a single-strand break via transesterification at a target site in duplex DNA. The scissile phosphodiester is attacked by the catalytic tyrosine of the enzyme, resulting in the formation of a DNA-(5'-phosphotyrosyl)-enzyme intermediate and the expulsion of a 3'-OH DNA strand. The free DNA strand then undergoes passage around the unbroken strand, thus removing DNA supercoils. Finally, in the religation step, the DNA 3'-OH attacks the covalent intermediate to expel the active-site tyrosine and restore the DNA phosphodiester backbone.</text>
</comment>
<organism evidence="14 15">
    <name type="scientific">Caldovatus aquaticus</name>
    <dbReference type="NCBI Taxonomy" id="2865671"/>
    <lineage>
        <taxon>Bacteria</taxon>
        <taxon>Pseudomonadati</taxon>
        <taxon>Pseudomonadota</taxon>
        <taxon>Alphaproteobacteria</taxon>
        <taxon>Acetobacterales</taxon>
        <taxon>Roseomonadaceae</taxon>
        <taxon>Caldovatus</taxon>
    </lineage>
</organism>
<feature type="site" description="Interaction with DNA" evidence="10">
    <location>
        <position position="502"/>
    </location>
</feature>
<comment type="similarity">
    <text evidence="2 10">Belongs to the type IA topoisomerase family.</text>
</comment>
<dbReference type="SMART" id="SM00436">
    <property type="entry name" value="TOP1Bc"/>
    <property type="match status" value="1"/>
</dbReference>
<keyword evidence="3" id="KW-0479">Metal-binding</keyword>
<dbReference type="SUPFAM" id="SSF57783">
    <property type="entry name" value="Zinc beta-ribbon"/>
    <property type="match status" value="1"/>
</dbReference>
<dbReference type="InterPro" id="IPR013498">
    <property type="entry name" value="Topo_IA_Znf"/>
</dbReference>
<dbReference type="NCBIfam" id="TIGR01051">
    <property type="entry name" value="topA_bact"/>
    <property type="match status" value="1"/>
</dbReference>
<dbReference type="InterPro" id="IPR013497">
    <property type="entry name" value="Topo_IA_cen"/>
</dbReference>
<feature type="domain" description="Topo IA-type catalytic" evidence="13">
    <location>
        <begin position="132"/>
        <end position="570"/>
    </location>
</feature>
<evidence type="ECO:0000256" key="11">
    <source>
        <dbReference type="SAM" id="MobiDB-lite"/>
    </source>
</evidence>
<dbReference type="EMBL" id="JAHZUY010000002">
    <property type="protein sequence ID" value="MBW8268115.1"/>
    <property type="molecule type" value="Genomic_DNA"/>
</dbReference>
<evidence type="ECO:0000256" key="3">
    <source>
        <dbReference type="ARBA" id="ARBA00022723"/>
    </source>
</evidence>
<keyword evidence="4" id="KW-0863">Zinc-finger</keyword>
<comment type="caution">
    <text evidence="14">The sequence shown here is derived from an EMBL/GenBank/DDBJ whole genome shotgun (WGS) entry which is preliminary data.</text>
</comment>
<keyword evidence="8 10" id="KW-0238">DNA-binding</keyword>
<dbReference type="InterPro" id="IPR003602">
    <property type="entry name" value="Topo_IA_DNA-bd_dom"/>
</dbReference>
<accession>A0ABS7EXM7</accession>
<reference evidence="14 15" key="1">
    <citation type="submission" date="2021-08" db="EMBL/GenBank/DDBJ databases">
        <title>Caldovatus sediminis gen. nov., sp. nov., a moderately thermophilic bacterium isolated from a hot spring.</title>
        <authorList>
            <person name="Hu C.-J."/>
            <person name="Li W.-J."/>
            <person name="Xian W.-D."/>
        </authorList>
    </citation>
    <scope>NUCLEOTIDE SEQUENCE [LARGE SCALE GENOMIC DNA]</scope>
    <source>
        <strain evidence="14 15">SYSU G05006</strain>
    </source>
</reference>
<feature type="site" description="Interaction with DNA" evidence="10">
    <location>
        <position position="143"/>
    </location>
</feature>
<dbReference type="InterPro" id="IPR013825">
    <property type="entry name" value="Topo_IA_cen_sub2"/>
</dbReference>
<keyword evidence="5" id="KW-0862">Zinc</keyword>
<dbReference type="CDD" id="cd00186">
    <property type="entry name" value="TOP1Ac"/>
    <property type="match status" value="1"/>
</dbReference>
<dbReference type="PROSITE" id="PS00396">
    <property type="entry name" value="TOPO_IA_1"/>
    <property type="match status" value="1"/>
</dbReference>
<dbReference type="Proteomes" id="UP001519924">
    <property type="component" value="Unassembled WGS sequence"/>
</dbReference>
<evidence type="ECO:0000256" key="2">
    <source>
        <dbReference type="ARBA" id="ARBA00009446"/>
    </source>
</evidence>
<comment type="subunit">
    <text evidence="10">Monomer.</text>
</comment>
<dbReference type="Gene3D" id="3.30.65.10">
    <property type="entry name" value="Bacterial Topoisomerase I, domain 1"/>
    <property type="match status" value="1"/>
</dbReference>
<keyword evidence="15" id="KW-1185">Reference proteome</keyword>
<dbReference type="Gene3D" id="1.10.290.10">
    <property type="entry name" value="Topoisomerase I, domain 4"/>
    <property type="match status" value="1"/>
</dbReference>
<sequence length="939" mass="102590">MPDVVVVESPAKAKTINKYLGRDVTVLASLGHVRDLPARDGSVRPEEDFAMDWEAEARGERQVNEIARALRGARRLYLATDPDREGEAISWHVKEMLASKGALKDVEVRRITFNEITKRAVQQAFANPRDLDRPLIDAYLARRALDYLVGFTLSPVLWRKLPGSRSAGRVQSVALRLICEREAEIEAFRPREYWTVEARFTTPRGASFTARLTHLDGRRLEQFDLPDEAAAMRAKAAVEAGAFSVLSIERKRVRRNPPPPFTTSTLQQEAARKLGFHAQQTMRVAQQLYEGVDIGGEAVGLITYMRTDGVQMAREAVFAIRDHIRESFGPDYLPGAPREYTSRAKNAQEAHEAIRPTDVARRPEDVAPYLSDQQRRLYELIWKRAVASQMASAELDQTTVEIADESGRTRLRATGSVVAFDGFLRLYREDVDDAAAAEDEEGRTLPPMAERDPLRRGEVTALQHFTQPPPRYSEASLVKKLEELGIGRPSTYATILQTLQDRQYVRLERRRFVPEDRGRLVTSFLTRFFERYVDTGFTAALEEQLDDISGGRAHWKEVMRAFWEEFSRAVDATRDLKISDVIEALDEELGPHFFPAREDGTDPRLCPACGSGRLGLRLGRSGAFIGCSNYPECRYTRPLAVPGAEGEAGGAALAEGQRELGVDPASGQKVTLRRGPYGLYVQLGEETEDAKGRKVKPRRASLPRGMDPDSLTLERALGLLSLPRVVGVHPDTREEIQAGIGRFGPYVKMGHTYKSLDADDDVLTIGLNRAVALLAEAKPRGRALGPHPRDGQPVEVRRGRFGPFVQHGRMVASLPRGVDFDAVTLEQAVALLAEKGKELKPKGAAARAGARGGAARAAAAGGNGEAAPAPAAARRKAATAAGARKGAAAPAPSAPPAAKPAKRQAAAGATARRGAAGTAKKAAAKPAARKARAATKAAP</sequence>
<dbReference type="RefSeq" id="WP_220115620.1">
    <property type="nucleotide sequence ID" value="NZ_JAHZUY010000002.1"/>
</dbReference>
<keyword evidence="7 10" id="KW-0799">Topoisomerase</keyword>
<dbReference type="InterPro" id="IPR006171">
    <property type="entry name" value="TOPRIM_dom"/>
</dbReference>
<feature type="site" description="Interaction with DNA" evidence="10">
    <location>
        <position position="142"/>
    </location>
</feature>
<feature type="active site" description="O-(5'-phospho-DNA)-tyrosine intermediate" evidence="10">
    <location>
        <position position="304"/>
    </location>
</feature>
<dbReference type="Pfam" id="PF01131">
    <property type="entry name" value="Topoisom_bac"/>
    <property type="match status" value="1"/>
</dbReference>
<dbReference type="InterPro" id="IPR013826">
    <property type="entry name" value="Topo_IA_cen_sub3"/>
</dbReference>
<dbReference type="HAMAP" id="MF_00952">
    <property type="entry name" value="Topoisom_1_prok"/>
    <property type="match status" value="1"/>
</dbReference>
<dbReference type="InterPro" id="IPR025589">
    <property type="entry name" value="Toprim_C_rpt"/>
</dbReference>
<dbReference type="PROSITE" id="PS52039">
    <property type="entry name" value="TOPO_IA_2"/>
    <property type="match status" value="1"/>
</dbReference>
<dbReference type="PANTHER" id="PTHR42785:SF1">
    <property type="entry name" value="DNA TOPOISOMERASE"/>
    <property type="match status" value="1"/>
</dbReference>
<feature type="site" description="Interaction with DNA" evidence="10">
    <location>
        <position position="306"/>
    </location>
</feature>
<evidence type="ECO:0000256" key="5">
    <source>
        <dbReference type="ARBA" id="ARBA00022833"/>
    </source>
</evidence>
<keyword evidence="6" id="KW-0460">Magnesium</keyword>
<gene>
    <name evidence="10 14" type="primary">topA</name>
    <name evidence="14" type="ORF">K1J50_01300</name>
</gene>
<evidence type="ECO:0000259" key="13">
    <source>
        <dbReference type="PROSITE" id="PS52039"/>
    </source>
</evidence>
<evidence type="ECO:0000256" key="6">
    <source>
        <dbReference type="ARBA" id="ARBA00022842"/>
    </source>
</evidence>
<dbReference type="InterPro" id="IPR023405">
    <property type="entry name" value="Topo_IA_core_domain"/>
</dbReference>
<dbReference type="Gene3D" id="3.40.50.140">
    <property type="match status" value="1"/>
</dbReference>
<dbReference type="Gene3D" id="1.10.460.10">
    <property type="entry name" value="Topoisomerase I, domain 2"/>
    <property type="match status" value="1"/>
</dbReference>
<feature type="site" description="Interaction with DNA" evidence="10">
    <location>
        <position position="32"/>
    </location>
</feature>
<feature type="domain" description="Toprim" evidence="12">
    <location>
        <begin position="2"/>
        <end position="112"/>
    </location>
</feature>
<dbReference type="InterPro" id="IPR023406">
    <property type="entry name" value="Topo_IA_AS"/>
</dbReference>
<comment type="caution">
    <text evidence="10">Lacks conserved residue(s) required for the propagation of feature annotation.</text>
</comment>
<feature type="site" description="Interaction with DNA" evidence="10">
    <location>
        <position position="158"/>
    </location>
</feature>
<evidence type="ECO:0000313" key="15">
    <source>
        <dbReference type="Proteomes" id="UP001519924"/>
    </source>
</evidence>
<evidence type="ECO:0000313" key="14">
    <source>
        <dbReference type="EMBL" id="MBW8268115.1"/>
    </source>
</evidence>
<dbReference type="InterPro" id="IPR013824">
    <property type="entry name" value="Topo_IA_cen_sub1"/>
</dbReference>
<dbReference type="Pfam" id="PF13368">
    <property type="entry name" value="Toprim_C_rpt"/>
    <property type="match status" value="3"/>
</dbReference>
<evidence type="ECO:0000256" key="10">
    <source>
        <dbReference type="HAMAP-Rule" id="MF_00952"/>
    </source>
</evidence>